<dbReference type="eggNOG" id="arCOG02999">
    <property type="taxonomic scope" value="Archaea"/>
</dbReference>
<dbReference type="SUPFAM" id="SSF51182">
    <property type="entry name" value="RmlC-like cupins"/>
    <property type="match status" value="1"/>
</dbReference>
<dbReference type="Pfam" id="PF07883">
    <property type="entry name" value="Cupin_2"/>
    <property type="match status" value="1"/>
</dbReference>
<dbReference type="AlphaFoldDB" id="V4HCR5"/>
<reference evidence="2 3" key="1">
    <citation type="journal article" date="2013" name="Genome Announc.">
        <title>Draft Genome Sequence of 'Candidatus Halobonum tyrrellensis' Strain G22, Isolated from the Hypersaline Waters of Lake Tyrrell, Australia.</title>
        <authorList>
            <person name="Ugalde J.A."/>
            <person name="Narasingarao P."/>
            <person name="Kuo S."/>
            <person name="Podell S."/>
            <person name="Allen E.E."/>
        </authorList>
    </citation>
    <scope>NUCLEOTIDE SEQUENCE [LARGE SCALE GENOMIC DNA]</scope>
    <source>
        <strain evidence="2 3">G22</strain>
    </source>
</reference>
<dbReference type="InterPro" id="IPR052535">
    <property type="entry name" value="Bacilysin_H2HPP_isomerase"/>
</dbReference>
<protein>
    <submittedName>
        <fullName evidence="2">Cupin 2 barrel domain-containing protein</fullName>
    </submittedName>
</protein>
<comment type="caution">
    <text evidence="2">The sequence shown here is derived from an EMBL/GenBank/DDBJ whole genome shotgun (WGS) entry which is preliminary data.</text>
</comment>
<keyword evidence="3" id="KW-1185">Reference proteome</keyword>
<dbReference type="PANTHER" id="PTHR40112">
    <property type="entry name" value="H2HPP ISOMERASE"/>
    <property type="match status" value="1"/>
</dbReference>
<evidence type="ECO:0000259" key="1">
    <source>
        <dbReference type="Pfam" id="PF07883"/>
    </source>
</evidence>
<dbReference type="OrthoDB" id="114121at2157"/>
<dbReference type="PANTHER" id="PTHR40112:SF1">
    <property type="entry name" value="H2HPP ISOMERASE"/>
    <property type="match status" value="1"/>
</dbReference>
<dbReference type="Proteomes" id="UP000017840">
    <property type="component" value="Unassembled WGS sequence"/>
</dbReference>
<proteinExistence type="predicted"/>
<dbReference type="InterPro" id="IPR014710">
    <property type="entry name" value="RmlC-like_jellyroll"/>
</dbReference>
<sequence length="119" mass="13057">MEETENIETVRYDSADDVEAAPGVELAQLAAGEEMSVQHFAVDPGETIPEHEHHHEQAGYVLTGALTFIFPDGEEVTVEEGDSYVIPGGRPHGAENRNDERIEGIDVFSPPRLDADWAE</sequence>
<gene>
    <name evidence="2" type="ORF">K933_12171</name>
</gene>
<dbReference type="EMBL" id="ASGZ01000043">
    <property type="protein sequence ID" value="ESP87828.1"/>
    <property type="molecule type" value="Genomic_DNA"/>
</dbReference>
<accession>V4HCR5</accession>
<feature type="domain" description="Cupin type-2" evidence="1">
    <location>
        <begin position="39"/>
        <end position="108"/>
    </location>
</feature>
<dbReference type="RefSeq" id="WP_023395010.1">
    <property type="nucleotide sequence ID" value="NZ_ASGZ01000043.1"/>
</dbReference>
<dbReference type="InterPro" id="IPR013096">
    <property type="entry name" value="Cupin_2"/>
</dbReference>
<dbReference type="CDD" id="cd02238">
    <property type="entry name" value="cupin_KdgF"/>
    <property type="match status" value="1"/>
</dbReference>
<evidence type="ECO:0000313" key="3">
    <source>
        <dbReference type="Proteomes" id="UP000017840"/>
    </source>
</evidence>
<name>V4HCR5_9EURY</name>
<organism evidence="2 3">
    <name type="scientific">Candidatus Halobonum tyrrellensis G22</name>
    <dbReference type="NCBI Taxonomy" id="1324957"/>
    <lineage>
        <taxon>Archaea</taxon>
        <taxon>Methanobacteriati</taxon>
        <taxon>Methanobacteriota</taxon>
        <taxon>Stenosarchaea group</taxon>
        <taxon>Halobacteria</taxon>
        <taxon>Halobacteriales</taxon>
        <taxon>Haloferacaceae</taxon>
        <taxon>Candidatus Halobonum</taxon>
    </lineage>
</organism>
<dbReference type="Gene3D" id="2.60.120.10">
    <property type="entry name" value="Jelly Rolls"/>
    <property type="match status" value="1"/>
</dbReference>
<evidence type="ECO:0000313" key="2">
    <source>
        <dbReference type="EMBL" id="ESP87828.1"/>
    </source>
</evidence>
<dbReference type="InterPro" id="IPR011051">
    <property type="entry name" value="RmlC_Cupin_sf"/>
</dbReference>